<evidence type="ECO:0000256" key="1">
    <source>
        <dbReference type="SAM" id="MobiDB-lite"/>
    </source>
</evidence>
<sequence>MLALSGIIMIPLRRVSAWEQRRDEAKRRRLSSKDNRTPAELEPLNASGKETNAAK</sequence>
<dbReference type="Proteomes" id="UP000267096">
    <property type="component" value="Unassembled WGS sequence"/>
</dbReference>
<accession>A0A3P6QA35</accession>
<feature type="compositionally biased region" description="Basic and acidic residues" evidence="1">
    <location>
        <begin position="19"/>
        <end position="39"/>
    </location>
</feature>
<proteinExistence type="predicted"/>
<keyword evidence="3" id="KW-1185">Reference proteome</keyword>
<organism evidence="2 3">
    <name type="scientific">Anisakis simplex</name>
    <name type="common">Herring worm</name>
    <dbReference type="NCBI Taxonomy" id="6269"/>
    <lineage>
        <taxon>Eukaryota</taxon>
        <taxon>Metazoa</taxon>
        <taxon>Ecdysozoa</taxon>
        <taxon>Nematoda</taxon>
        <taxon>Chromadorea</taxon>
        <taxon>Rhabditida</taxon>
        <taxon>Spirurina</taxon>
        <taxon>Ascaridomorpha</taxon>
        <taxon>Ascaridoidea</taxon>
        <taxon>Anisakidae</taxon>
        <taxon>Anisakis</taxon>
        <taxon>Anisakis simplex complex</taxon>
    </lineage>
</organism>
<gene>
    <name evidence="2" type="ORF">ASIM_LOCUS7653</name>
</gene>
<name>A0A3P6QA35_ANISI</name>
<dbReference type="EMBL" id="UYRR01018991">
    <property type="protein sequence ID" value="VDK29694.1"/>
    <property type="molecule type" value="Genomic_DNA"/>
</dbReference>
<feature type="region of interest" description="Disordered" evidence="1">
    <location>
        <begin position="18"/>
        <end position="55"/>
    </location>
</feature>
<reference evidence="2 3" key="1">
    <citation type="submission" date="2018-11" db="EMBL/GenBank/DDBJ databases">
        <authorList>
            <consortium name="Pathogen Informatics"/>
        </authorList>
    </citation>
    <scope>NUCLEOTIDE SEQUENCE [LARGE SCALE GENOMIC DNA]</scope>
</reference>
<dbReference type="AlphaFoldDB" id="A0A3P6QA35"/>
<protein>
    <submittedName>
        <fullName evidence="2">Uncharacterized protein</fullName>
    </submittedName>
</protein>
<evidence type="ECO:0000313" key="3">
    <source>
        <dbReference type="Proteomes" id="UP000267096"/>
    </source>
</evidence>
<evidence type="ECO:0000313" key="2">
    <source>
        <dbReference type="EMBL" id="VDK29694.1"/>
    </source>
</evidence>